<evidence type="ECO:0000313" key="3">
    <source>
        <dbReference type="Proteomes" id="UP000245680"/>
    </source>
</evidence>
<evidence type="ECO:0000313" key="2">
    <source>
        <dbReference type="EMBL" id="PWR03712.1"/>
    </source>
</evidence>
<dbReference type="InterPro" id="IPR055199">
    <property type="entry name" value="Hda_lid"/>
</dbReference>
<dbReference type="GO" id="GO:0005886">
    <property type="term" value="C:plasma membrane"/>
    <property type="evidence" value="ECO:0007669"/>
    <property type="project" value="TreeGrafter"/>
</dbReference>
<accession>A0A2V2LFB8</accession>
<dbReference type="EMBL" id="QGKU01000021">
    <property type="protein sequence ID" value="PWR03712.1"/>
    <property type="molecule type" value="Genomic_DNA"/>
</dbReference>
<dbReference type="GO" id="GO:0003688">
    <property type="term" value="F:DNA replication origin binding"/>
    <property type="evidence" value="ECO:0007669"/>
    <property type="project" value="TreeGrafter"/>
</dbReference>
<dbReference type="Proteomes" id="UP000245680">
    <property type="component" value="Unassembled WGS sequence"/>
</dbReference>
<feature type="domain" description="Hda lid" evidence="1">
    <location>
        <begin position="159"/>
        <end position="209"/>
    </location>
</feature>
<dbReference type="Gene3D" id="1.10.8.60">
    <property type="match status" value="1"/>
</dbReference>
<protein>
    <submittedName>
        <fullName evidence="2">Chromosomal replication initiator DnaA</fullName>
    </submittedName>
</protein>
<dbReference type="GO" id="GO:0006270">
    <property type="term" value="P:DNA replication initiation"/>
    <property type="evidence" value="ECO:0007669"/>
    <property type="project" value="TreeGrafter"/>
</dbReference>
<reference evidence="2 3" key="1">
    <citation type="submission" date="2018-05" db="EMBL/GenBank/DDBJ databases">
        <title>Rhodobacteraceae gen. nov., sp. nov. isolated from sea water.</title>
        <authorList>
            <person name="Ren Y."/>
        </authorList>
    </citation>
    <scope>NUCLEOTIDE SEQUENCE [LARGE SCALE GENOMIC DNA]</scope>
    <source>
        <strain evidence="2 3">TG-679</strain>
    </source>
</reference>
<gene>
    <name evidence="2" type="ORF">DKT77_05100</name>
</gene>
<dbReference type="PANTHER" id="PTHR30050">
    <property type="entry name" value="CHROMOSOMAL REPLICATION INITIATOR PROTEIN DNAA"/>
    <property type="match status" value="1"/>
</dbReference>
<name>A0A2V2LFB8_9RHOB</name>
<proteinExistence type="predicted"/>
<dbReference type="AlphaFoldDB" id="A0A2V2LFB8"/>
<comment type="caution">
    <text evidence="2">The sequence shown here is derived from an EMBL/GenBank/DDBJ whole genome shotgun (WGS) entry which is preliminary data.</text>
</comment>
<dbReference type="OrthoDB" id="7390113at2"/>
<dbReference type="SUPFAM" id="SSF52540">
    <property type="entry name" value="P-loop containing nucleoside triphosphate hydrolases"/>
    <property type="match status" value="1"/>
</dbReference>
<sequence length="222" mass="23756">MGARQLVLDLDTGPRLGREDFMPSQANAAALEAVDGWQEWPDLRMILAGPGGSGRTHLAAIWAADAGAAHLSGHTLALPEPARAYAVDDADAAAGNAAREEALFHLLNRAAAQRAPVLMTARDTPGTWGIALPDLNSRLLACAVTRLDRPDDTLLYMTLVKLGDERQLALDTATLDFLLARMDRSLSSAHRVIAALDHAAVSRQKRVSRALAAEVLAQMQTR</sequence>
<dbReference type="Pfam" id="PF22688">
    <property type="entry name" value="Hda_lid"/>
    <property type="match status" value="1"/>
</dbReference>
<dbReference type="InterPro" id="IPR027417">
    <property type="entry name" value="P-loop_NTPase"/>
</dbReference>
<dbReference type="Gene3D" id="3.40.50.300">
    <property type="entry name" value="P-loop containing nucleotide triphosphate hydrolases"/>
    <property type="match status" value="1"/>
</dbReference>
<keyword evidence="3" id="KW-1185">Reference proteome</keyword>
<organism evidence="2 3">
    <name type="scientific">Meridianimarinicoccus roseus</name>
    <dbReference type="NCBI Taxonomy" id="2072018"/>
    <lineage>
        <taxon>Bacteria</taxon>
        <taxon>Pseudomonadati</taxon>
        <taxon>Pseudomonadota</taxon>
        <taxon>Alphaproteobacteria</taxon>
        <taxon>Rhodobacterales</taxon>
        <taxon>Paracoccaceae</taxon>
        <taxon>Meridianimarinicoccus</taxon>
    </lineage>
</organism>
<evidence type="ECO:0000259" key="1">
    <source>
        <dbReference type="Pfam" id="PF22688"/>
    </source>
</evidence>
<dbReference type="PANTHER" id="PTHR30050:SF5">
    <property type="entry name" value="DNAA REGULATORY INACTIVATOR HDA"/>
    <property type="match status" value="1"/>
</dbReference>